<sequence length="138" mass="15848">MTEPSGWEILASLSTFGQFLIACWVGWYGYRKYLSDEHIEPSEDRIEIFSTAKQTTELRISENGLECIIHDIREGRGGLQWTLAKADATPIEITAVASSSKAGRIRIGPRKGWLYSYKLWPEKEKLIERLENLVRQMD</sequence>
<proteinExistence type="predicted"/>
<evidence type="ECO:0000256" key="1">
    <source>
        <dbReference type="SAM" id="Phobius"/>
    </source>
</evidence>
<protein>
    <submittedName>
        <fullName evidence="2">Uncharacterized protein</fullName>
    </submittedName>
</protein>
<keyword evidence="1" id="KW-0812">Transmembrane</keyword>
<dbReference type="Proteomes" id="UP000317839">
    <property type="component" value="Unassembled WGS sequence"/>
</dbReference>
<reference evidence="2 3" key="1">
    <citation type="submission" date="2019-06" db="EMBL/GenBank/DDBJ databases">
        <title>Draft genome of Aliikangiella marina GYP-15.</title>
        <authorList>
            <person name="Wang G."/>
        </authorList>
    </citation>
    <scope>NUCLEOTIDE SEQUENCE [LARGE SCALE GENOMIC DNA]</scope>
    <source>
        <strain evidence="2 3">GYP-15</strain>
    </source>
</reference>
<accession>A0A545T2G1</accession>
<keyword evidence="3" id="KW-1185">Reference proteome</keyword>
<gene>
    <name evidence="2" type="ORF">FLL45_19810</name>
</gene>
<dbReference type="RefSeq" id="WP_142943802.1">
    <property type="nucleotide sequence ID" value="NZ_VIKR01000006.1"/>
</dbReference>
<feature type="transmembrane region" description="Helical" evidence="1">
    <location>
        <begin position="6"/>
        <end position="30"/>
    </location>
</feature>
<name>A0A545T2G1_9GAMM</name>
<comment type="caution">
    <text evidence="2">The sequence shown here is derived from an EMBL/GenBank/DDBJ whole genome shotgun (WGS) entry which is preliminary data.</text>
</comment>
<keyword evidence="1" id="KW-0472">Membrane</keyword>
<evidence type="ECO:0000313" key="2">
    <source>
        <dbReference type="EMBL" id="TQV71404.1"/>
    </source>
</evidence>
<dbReference type="AlphaFoldDB" id="A0A545T2G1"/>
<dbReference type="OrthoDB" id="6400633at2"/>
<dbReference type="EMBL" id="VIKR01000006">
    <property type="protein sequence ID" value="TQV71404.1"/>
    <property type="molecule type" value="Genomic_DNA"/>
</dbReference>
<keyword evidence="1" id="KW-1133">Transmembrane helix</keyword>
<organism evidence="2 3">
    <name type="scientific">Aliikangiella marina</name>
    <dbReference type="NCBI Taxonomy" id="1712262"/>
    <lineage>
        <taxon>Bacteria</taxon>
        <taxon>Pseudomonadati</taxon>
        <taxon>Pseudomonadota</taxon>
        <taxon>Gammaproteobacteria</taxon>
        <taxon>Oceanospirillales</taxon>
        <taxon>Pleioneaceae</taxon>
        <taxon>Aliikangiella</taxon>
    </lineage>
</organism>
<evidence type="ECO:0000313" key="3">
    <source>
        <dbReference type="Proteomes" id="UP000317839"/>
    </source>
</evidence>